<sequence length="106" mass="12597">MENKMENKIVGTITEEEKNHIERLYERKCGLSELLYSITDNNLLNSELKNTIYQKLVDDMGKTQNLYDKWWNDIQDKYQWESVEGGSYRIDFLSNNVLLICNYTCS</sequence>
<name>A0A0L6JSL8_9FIRM</name>
<dbReference type="EMBL" id="LGTC01000001">
    <property type="protein sequence ID" value="KNY28695.1"/>
    <property type="molecule type" value="Genomic_DNA"/>
</dbReference>
<evidence type="ECO:0000313" key="2">
    <source>
        <dbReference type="Proteomes" id="UP000036923"/>
    </source>
</evidence>
<reference evidence="2" key="1">
    <citation type="submission" date="2015-07" db="EMBL/GenBank/DDBJ databases">
        <title>Near-Complete Genome Sequence of the Cellulolytic Bacterium Bacteroides (Pseudobacteroides) cellulosolvens ATCC 35603.</title>
        <authorList>
            <person name="Dassa B."/>
            <person name="Utturkar S.M."/>
            <person name="Klingeman D.M."/>
            <person name="Hurt R.A."/>
            <person name="Keller M."/>
            <person name="Xu J."/>
            <person name="Reddy Y.H.K."/>
            <person name="Borovok I."/>
            <person name="Grinberg I.R."/>
            <person name="Lamed R."/>
            <person name="Zhivin O."/>
            <person name="Bayer E.A."/>
            <person name="Brown S.D."/>
        </authorList>
    </citation>
    <scope>NUCLEOTIDE SEQUENCE [LARGE SCALE GENOMIC DNA]</scope>
    <source>
        <strain evidence="2">DSM 2933</strain>
    </source>
</reference>
<dbReference type="InterPro" id="IPR026413">
    <property type="entry name" value="CXXX_rpt_assoc"/>
</dbReference>
<comment type="caution">
    <text evidence="1">The sequence shown here is derived from an EMBL/GenBank/DDBJ whole genome shotgun (WGS) entry which is preliminary data.</text>
</comment>
<proteinExistence type="predicted"/>
<keyword evidence="2" id="KW-1185">Reference proteome</keyword>
<organism evidence="1 2">
    <name type="scientific">Pseudobacteroides cellulosolvens ATCC 35603 = DSM 2933</name>
    <dbReference type="NCBI Taxonomy" id="398512"/>
    <lineage>
        <taxon>Bacteria</taxon>
        <taxon>Bacillati</taxon>
        <taxon>Bacillota</taxon>
        <taxon>Clostridia</taxon>
        <taxon>Eubacteriales</taxon>
        <taxon>Oscillospiraceae</taxon>
        <taxon>Pseudobacteroides</taxon>
    </lineage>
</organism>
<accession>A0A0L6JSL8</accession>
<gene>
    <name evidence="1" type="ORF">Bccel_3969</name>
</gene>
<evidence type="ECO:0000313" key="1">
    <source>
        <dbReference type="EMBL" id="KNY28695.1"/>
    </source>
</evidence>
<dbReference type="RefSeq" id="WP_050753641.1">
    <property type="nucleotide sequence ID" value="NZ_JQKC01000002.1"/>
</dbReference>
<protein>
    <submittedName>
        <fullName evidence="1">CXXX repeat peptide modification system protein</fullName>
    </submittedName>
</protein>
<dbReference type="eggNOG" id="ENOG5033C6X">
    <property type="taxonomic scope" value="Bacteria"/>
</dbReference>
<dbReference type="STRING" id="398512.Bccel_3969"/>
<dbReference type="Proteomes" id="UP000036923">
    <property type="component" value="Unassembled WGS sequence"/>
</dbReference>
<dbReference type="NCBIfam" id="TIGR04116">
    <property type="entry name" value="CXXX_rpt_assoc"/>
    <property type="match status" value="1"/>
</dbReference>
<dbReference type="AlphaFoldDB" id="A0A0L6JSL8"/>